<comment type="caution">
    <text evidence="4">The sequence shown here is derived from an EMBL/GenBank/DDBJ whole genome shotgun (WGS) entry which is preliminary data.</text>
</comment>
<feature type="domain" description="Kri1-like C-terminal" evidence="3">
    <location>
        <begin position="506"/>
        <end position="586"/>
    </location>
</feature>
<reference evidence="4 5" key="1">
    <citation type="submission" date="2021-02" db="EMBL/GenBank/DDBJ databases">
        <title>Variation within the Batrachochytrium salamandrivorans European outbreak.</title>
        <authorList>
            <person name="Kelly M."/>
            <person name="Pasmans F."/>
            <person name="Shea T.P."/>
            <person name="Munoz J.F."/>
            <person name="Carranza S."/>
            <person name="Cuomo C.A."/>
            <person name="Martel A."/>
        </authorList>
    </citation>
    <scope>NUCLEOTIDE SEQUENCE [LARGE SCALE GENOMIC DNA]</scope>
    <source>
        <strain evidence="4 5">AMFP18/2</strain>
    </source>
</reference>
<accession>A0ABQ8FDG6</accession>
<dbReference type="EMBL" id="JAFCIX010000242">
    <property type="protein sequence ID" value="KAH6596186.1"/>
    <property type="molecule type" value="Genomic_DNA"/>
</dbReference>
<feature type="compositionally biased region" description="Acidic residues" evidence="2">
    <location>
        <begin position="152"/>
        <end position="162"/>
    </location>
</feature>
<comment type="similarity">
    <text evidence="1">Belongs to the KRI1 family.</text>
</comment>
<sequence>MHAFSDDDEDLGSGTTQNNLDSFTINETFAKNYTQRKKKQELAQLTEKYGNQYSVHGSDDSDEDRDDEPEDEDGELITPQVDAQIMKTIAMIKSKNPQVYNPQVSFFSETEMEVAKNEWEKKRAQSKSADKPMYLKDFHRKELLSKVNSDGDYQDDDEESEAFDNHASEVHNGPSHVEEQASLKKAFKKAAFGNENSTAGAEDADDEDLFTVRPRTIDEYEKESEEYSQFLLDNMGMENPNHKSWENLKKTEPMEEDEMFLMDYILNRGWIEKDANRMPTYDEVIEDEDEDAVEAAEEFEHKFNFRFEEEGGAQIVGHARNIDGLLRRTDDSRKRKREEQKLRKEEDKKRRTEELKHLKNLKREELATKLQKIRDMSGGHIIGLEDVDLDKDFDPIEYDLKMQRAFDDSYYDSKDASIKPKFDDDIDVSDLTGELSEAPKLKKVLPKNHPSNDDVMMDADYLPGGDYYQEDYNESNTELTQETENTGQKSSKKDKKKTKEGKKMNLGEYLDEYYQLDYEDLIGDLPTRFKYRSVNAEDYGLKAEEILEADDTELNNVISLKKLAPYRRSEAISKDLLKWSKSKKKRLFEFRSQLKARRNNNQYVRPTALGPADSDGADEEDGYSRKDKTNKMKRAGINENRLDTYISGSIKKKPKH</sequence>
<feature type="region of interest" description="Disordered" evidence="2">
    <location>
        <begin position="47"/>
        <end position="80"/>
    </location>
</feature>
<feature type="region of interest" description="Disordered" evidence="2">
    <location>
        <begin position="599"/>
        <end position="656"/>
    </location>
</feature>
<feature type="region of interest" description="Disordered" evidence="2">
    <location>
        <begin position="1"/>
        <end position="23"/>
    </location>
</feature>
<keyword evidence="5" id="KW-1185">Reference proteome</keyword>
<dbReference type="InterPro" id="IPR024626">
    <property type="entry name" value="Kri1-like_C"/>
</dbReference>
<dbReference type="InterPro" id="IPR018034">
    <property type="entry name" value="Kri1"/>
</dbReference>
<evidence type="ECO:0000313" key="4">
    <source>
        <dbReference type="EMBL" id="KAH6596186.1"/>
    </source>
</evidence>
<protein>
    <recommendedName>
        <fullName evidence="3">Kri1-like C-terminal domain-containing protein</fullName>
    </recommendedName>
</protein>
<feature type="compositionally biased region" description="Basic residues" evidence="2">
    <location>
        <begin position="490"/>
        <end position="500"/>
    </location>
</feature>
<feature type="compositionally biased region" description="Acidic residues" evidence="2">
    <location>
        <begin position="1"/>
        <end position="11"/>
    </location>
</feature>
<proteinExistence type="inferred from homology"/>
<dbReference type="PANTHER" id="PTHR14490">
    <property type="entry name" value="ZINC FINGER, ZZ TYPE"/>
    <property type="match status" value="1"/>
</dbReference>
<feature type="compositionally biased region" description="Acidic residues" evidence="2">
    <location>
        <begin position="60"/>
        <end position="75"/>
    </location>
</feature>
<evidence type="ECO:0000256" key="1">
    <source>
        <dbReference type="ARBA" id="ARBA00007473"/>
    </source>
</evidence>
<dbReference type="Pfam" id="PF12936">
    <property type="entry name" value="Kri1_C"/>
    <property type="match status" value="1"/>
</dbReference>
<dbReference type="Proteomes" id="UP001648503">
    <property type="component" value="Unassembled WGS sequence"/>
</dbReference>
<evidence type="ECO:0000259" key="3">
    <source>
        <dbReference type="Pfam" id="PF12936"/>
    </source>
</evidence>
<name>A0ABQ8FDG6_9FUNG</name>
<feature type="region of interest" description="Disordered" evidence="2">
    <location>
        <begin position="444"/>
        <end position="500"/>
    </location>
</feature>
<evidence type="ECO:0000313" key="5">
    <source>
        <dbReference type="Proteomes" id="UP001648503"/>
    </source>
</evidence>
<gene>
    <name evidence="4" type="ORF">BASA50_005226</name>
</gene>
<feature type="region of interest" description="Disordered" evidence="2">
    <location>
        <begin position="146"/>
        <end position="181"/>
    </location>
</feature>
<dbReference type="Pfam" id="PF05178">
    <property type="entry name" value="Kri1"/>
    <property type="match status" value="1"/>
</dbReference>
<organism evidence="4 5">
    <name type="scientific">Batrachochytrium salamandrivorans</name>
    <dbReference type="NCBI Taxonomy" id="1357716"/>
    <lineage>
        <taxon>Eukaryota</taxon>
        <taxon>Fungi</taxon>
        <taxon>Fungi incertae sedis</taxon>
        <taxon>Chytridiomycota</taxon>
        <taxon>Chytridiomycota incertae sedis</taxon>
        <taxon>Chytridiomycetes</taxon>
        <taxon>Rhizophydiales</taxon>
        <taxon>Rhizophydiales incertae sedis</taxon>
        <taxon>Batrachochytrium</taxon>
    </lineage>
</organism>
<feature type="region of interest" description="Disordered" evidence="2">
    <location>
        <begin position="327"/>
        <end position="351"/>
    </location>
</feature>
<dbReference type="PANTHER" id="PTHR14490:SF5">
    <property type="entry name" value="PROTEIN KRI1 HOMOLOG"/>
    <property type="match status" value="1"/>
</dbReference>
<feature type="compositionally biased region" description="Polar residues" evidence="2">
    <location>
        <begin position="474"/>
        <end position="488"/>
    </location>
</feature>
<evidence type="ECO:0000256" key="2">
    <source>
        <dbReference type="SAM" id="MobiDB-lite"/>
    </source>
</evidence>
<feature type="compositionally biased region" description="Polar residues" evidence="2">
    <location>
        <begin position="13"/>
        <end position="23"/>
    </location>
</feature>